<evidence type="ECO:0000313" key="1">
    <source>
        <dbReference type="EMBL" id="VAW88724.1"/>
    </source>
</evidence>
<evidence type="ECO:0008006" key="2">
    <source>
        <dbReference type="Google" id="ProtNLM"/>
    </source>
</evidence>
<protein>
    <recommendedName>
        <fullName evidence="2">Cytochrome c domain-containing protein</fullName>
    </recommendedName>
</protein>
<name>A0A3B1A4S6_9ZZZZ</name>
<accession>A0A3B1A4S6</accession>
<proteinExistence type="predicted"/>
<organism evidence="1">
    <name type="scientific">hydrothermal vent metagenome</name>
    <dbReference type="NCBI Taxonomy" id="652676"/>
    <lineage>
        <taxon>unclassified sequences</taxon>
        <taxon>metagenomes</taxon>
        <taxon>ecological metagenomes</taxon>
    </lineage>
</organism>
<reference evidence="1" key="1">
    <citation type="submission" date="2018-06" db="EMBL/GenBank/DDBJ databases">
        <authorList>
            <person name="Zhirakovskaya E."/>
        </authorList>
    </citation>
    <scope>NUCLEOTIDE SEQUENCE</scope>
</reference>
<sequence>MRYIKLFTFAVLSLIVSSSAFASGSHDMSKENHADSTYNQGKTVVHKQLICQSCPLETANLDKDAAMTIIEKLVTGNTSVESISESDKQSVIVYLEKRFSLKQN</sequence>
<dbReference type="EMBL" id="UOFO01000150">
    <property type="protein sequence ID" value="VAW88724.1"/>
    <property type="molecule type" value="Genomic_DNA"/>
</dbReference>
<dbReference type="AlphaFoldDB" id="A0A3B1A4S6"/>
<gene>
    <name evidence="1" type="ORF">MNBD_GAMMA16-115</name>
</gene>